<keyword evidence="1" id="KW-0732">Signal</keyword>
<dbReference type="Pfam" id="PF13098">
    <property type="entry name" value="Thioredoxin_2"/>
    <property type="match status" value="1"/>
</dbReference>
<dbReference type="Gene3D" id="3.40.30.10">
    <property type="entry name" value="Glutaredoxin"/>
    <property type="match status" value="1"/>
</dbReference>
<dbReference type="AlphaFoldDB" id="A0A512BDL3"/>
<comment type="caution">
    <text evidence="3">The sequence shown here is derived from an EMBL/GenBank/DDBJ whole genome shotgun (WGS) entry which is preliminary data.</text>
</comment>
<dbReference type="InterPro" id="IPR036249">
    <property type="entry name" value="Thioredoxin-like_sf"/>
</dbReference>
<dbReference type="EMBL" id="BJYT01000009">
    <property type="protein sequence ID" value="GEO10053.1"/>
    <property type="molecule type" value="Genomic_DNA"/>
</dbReference>
<feature type="signal peptide" evidence="1">
    <location>
        <begin position="1"/>
        <end position="17"/>
    </location>
</feature>
<accession>A0A512BDL3</accession>
<feature type="chain" id="PRO_5021722003" evidence="1">
    <location>
        <begin position="18"/>
        <end position="409"/>
    </location>
</feature>
<dbReference type="SUPFAM" id="SSF52833">
    <property type="entry name" value="Thioredoxin-like"/>
    <property type="match status" value="1"/>
</dbReference>
<name>A0A512BDL3_9BACT</name>
<dbReference type="RefSeq" id="WP_147204173.1">
    <property type="nucleotide sequence ID" value="NZ_BJYT01000009.1"/>
</dbReference>
<organism evidence="3 4">
    <name type="scientific">Segetibacter aerophilus</name>
    <dbReference type="NCBI Taxonomy" id="670293"/>
    <lineage>
        <taxon>Bacteria</taxon>
        <taxon>Pseudomonadati</taxon>
        <taxon>Bacteroidota</taxon>
        <taxon>Chitinophagia</taxon>
        <taxon>Chitinophagales</taxon>
        <taxon>Chitinophagaceae</taxon>
        <taxon>Segetibacter</taxon>
    </lineage>
</organism>
<dbReference type="InterPro" id="IPR013766">
    <property type="entry name" value="Thioredoxin_domain"/>
</dbReference>
<gene>
    <name evidence="3" type="ORF">SAE01_25490</name>
</gene>
<reference evidence="3 4" key="1">
    <citation type="submission" date="2019-07" db="EMBL/GenBank/DDBJ databases">
        <title>Whole genome shotgun sequence of Segetibacter aerophilus NBRC 106135.</title>
        <authorList>
            <person name="Hosoyama A."/>
            <person name="Uohara A."/>
            <person name="Ohji S."/>
            <person name="Ichikawa N."/>
        </authorList>
    </citation>
    <scope>NUCLEOTIDE SEQUENCE [LARGE SCALE GENOMIC DNA]</scope>
    <source>
        <strain evidence="3 4">NBRC 106135</strain>
    </source>
</reference>
<protein>
    <submittedName>
        <fullName evidence="3">Thiol reductase thioredoxin</fullName>
    </submittedName>
</protein>
<evidence type="ECO:0000256" key="1">
    <source>
        <dbReference type="SAM" id="SignalP"/>
    </source>
</evidence>
<dbReference type="PROSITE" id="PS51352">
    <property type="entry name" value="THIOREDOXIN_2"/>
    <property type="match status" value="1"/>
</dbReference>
<feature type="domain" description="Thioredoxin" evidence="2">
    <location>
        <begin position="5"/>
        <end position="146"/>
    </location>
</feature>
<dbReference type="OrthoDB" id="120730at2"/>
<dbReference type="InterPro" id="IPR012336">
    <property type="entry name" value="Thioredoxin-like_fold"/>
</dbReference>
<evidence type="ECO:0000259" key="2">
    <source>
        <dbReference type="PROSITE" id="PS51352"/>
    </source>
</evidence>
<proteinExistence type="predicted"/>
<evidence type="ECO:0000313" key="3">
    <source>
        <dbReference type="EMBL" id="GEO10053.1"/>
    </source>
</evidence>
<keyword evidence="4" id="KW-1185">Reference proteome</keyword>
<dbReference type="SUPFAM" id="SSF81901">
    <property type="entry name" value="HCP-like"/>
    <property type="match status" value="1"/>
</dbReference>
<dbReference type="Proteomes" id="UP000321513">
    <property type="component" value="Unassembled WGS sequence"/>
</dbReference>
<evidence type="ECO:0000313" key="4">
    <source>
        <dbReference type="Proteomes" id="UP000321513"/>
    </source>
</evidence>
<sequence>MKKLLLLLFVIPSILFAQKGVQFEHGLTWKQIQAKAKAEKKYIFMDAFTTWCGPCRYMTANIFPQEKVGTFFNQNFINVKAQLDTTKADNDEVKSWYTDAHNIMTSYKVNVFPTYLFFDPNGKLVHRAIGSSEADQFLAKAKDAVDPEKQYYVMLDKYKAGKKDPQFLLSLAKASQEAYDMPVANSVSKEYLATQKDMFTKDNIEFIDRFTRSTKDQGFSFILNNPEKFDAVRGEGSANKKLTEIILNEEVFPMIFKKDAGIPDWKTITTNLTAKYPAQANEVASTGKVFYYQNKRDWNNFAVAVQDYMKAYGAKANPAQLNEYAWTVFENCKDMSCVTDALEWSKRSFKDNNTPGFIDTYANILYKLGRKDEAIAWEEKALGFASEGDKKGYQDVIDKMKKGEKTWKE</sequence>